<dbReference type="EMBL" id="RXNU01000006">
    <property type="protein sequence ID" value="RTR38635.1"/>
    <property type="molecule type" value="Genomic_DNA"/>
</dbReference>
<dbReference type="Pfam" id="PF04828">
    <property type="entry name" value="GFA"/>
    <property type="match status" value="1"/>
</dbReference>
<dbReference type="PANTHER" id="PTHR33337:SF40">
    <property type="entry name" value="CENP-V_GFA DOMAIN-CONTAINING PROTEIN-RELATED"/>
    <property type="match status" value="1"/>
</dbReference>
<evidence type="ECO:0000256" key="2">
    <source>
        <dbReference type="ARBA" id="ARBA00022723"/>
    </source>
</evidence>
<keyword evidence="3" id="KW-0862">Zinc</keyword>
<evidence type="ECO:0000313" key="7">
    <source>
        <dbReference type="Proteomes" id="UP000267448"/>
    </source>
</evidence>
<name>A0A3S0LM32_9GAMM</name>
<dbReference type="OrthoDB" id="4188830at2"/>
<dbReference type="InterPro" id="IPR006913">
    <property type="entry name" value="CENP-V/GFA"/>
</dbReference>
<keyword evidence="7" id="KW-1185">Reference proteome</keyword>
<dbReference type="InterPro" id="IPR011057">
    <property type="entry name" value="Mss4-like_sf"/>
</dbReference>
<accession>A0A3S0LM32</accession>
<organism evidence="6 7">
    <name type="scientific">Shewanella canadensis</name>
    <dbReference type="NCBI Taxonomy" id="271096"/>
    <lineage>
        <taxon>Bacteria</taxon>
        <taxon>Pseudomonadati</taxon>
        <taxon>Pseudomonadota</taxon>
        <taxon>Gammaproteobacteria</taxon>
        <taxon>Alteromonadales</taxon>
        <taxon>Shewanellaceae</taxon>
        <taxon>Shewanella</taxon>
    </lineage>
</organism>
<evidence type="ECO:0000256" key="3">
    <source>
        <dbReference type="ARBA" id="ARBA00022833"/>
    </source>
</evidence>
<dbReference type="Gene3D" id="3.90.1590.10">
    <property type="entry name" value="glutathione-dependent formaldehyde- activating enzyme (gfa)"/>
    <property type="match status" value="1"/>
</dbReference>
<evidence type="ECO:0000256" key="4">
    <source>
        <dbReference type="ARBA" id="ARBA00023239"/>
    </source>
</evidence>
<dbReference type="RefSeq" id="WP_126520868.1">
    <property type="nucleotide sequence ID" value="NZ_RXNU01000006.1"/>
</dbReference>
<comment type="caution">
    <text evidence="6">The sequence shown here is derived from an EMBL/GenBank/DDBJ whole genome shotgun (WGS) entry which is preliminary data.</text>
</comment>
<keyword evidence="2" id="KW-0479">Metal-binding</keyword>
<feature type="domain" description="CENP-V/GFA" evidence="5">
    <location>
        <begin position="12"/>
        <end position="132"/>
    </location>
</feature>
<protein>
    <submittedName>
        <fullName evidence="6">GFA family protein</fullName>
    </submittedName>
</protein>
<dbReference type="PANTHER" id="PTHR33337">
    <property type="entry name" value="GFA DOMAIN-CONTAINING PROTEIN"/>
    <property type="match status" value="1"/>
</dbReference>
<dbReference type="GO" id="GO:0016846">
    <property type="term" value="F:carbon-sulfur lyase activity"/>
    <property type="evidence" value="ECO:0007669"/>
    <property type="project" value="InterPro"/>
</dbReference>
<dbReference type="GO" id="GO:0046872">
    <property type="term" value="F:metal ion binding"/>
    <property type="evidence" value="ECO:0007669"/>
    <property type="project" value="UniProtKB-KW"/>
</dbReference>
<dbReference type="SUPFAM" id="SSF51316">
    <property type="entry name" value="Mss4-like"/>
    <property type="match status" value="1"/>
</dbReference>
<evidence type="ECO:0000259" key="5">
    <source>
        <dbReference type="PROSITE" id="PS51891"/>
    </source>
</evidence>
<dbReference type="AlphaFoldDB" id="A0A3S0LM32"/>
<evidence type="ECO:0000313" key="6">
    <source>
        <dbReference type="EMBL" id="RTR38635.1"/>
    </source>
</evidence>
<sequence length="149" mass="16320">MQNPIGDKLLVRTASCNCGQLSLTTTGEPKRVSVCHCTACQKRTGSAFGVQVRFPAESIGFTGLNKSYHRTGDTGSSICFHFCPDCGGTLWFILDGSPSDVVIPMGNFADEQAFLEELSSQKLPPPKIAIYEERAQPWVILEGIEERYD</sequence>
<keyword evidence="4" id="KW-0456">Lyase</keyword>
<gene>
    <name evidence="6" type="ORF">EKG38_13645</name>
</gene>
<dbReference type="Proteomes" id="UP000267448">
    <property type="component" value="Unassembled WGS sequence"/>
</dbReference>
<reference evidence="6 7" key="1">
    <citation type="submission" date="2018-12" db="EMBL/GenBank/DDBJ databases">
        <authorList>
            <person name="Yu L."/>
        </authorList>
    </citation>
    <scope>NUCLEOTIDE SEQUENCE [LARGE SCALE GENOMIC DNA]</scope>
    <source>
        <strain evidence="6 7">HAW-EB2</strain>
    </source>
</reference>
<comment type="similarity">
    <text evidence="1">Belongs to the Gfa family.</text>
</comment>
<dbReference type="PROSITE" id="PS51891">
    <property type="entry name" value="CENP_V_GFA"/>
    <property type="match status" value="1"/>
</dbReference>
<evidence type="ECO:0000256" key="1">
    <source>
        <dbReference type="ARBA" id="ARBA00005495"/>
    </source>
</evidence>
<proteinExistence type="inferred from homology"/>